<keyword evidence="9" id="KW-1185">Reference proteome</keyword>
<reference evidence="8 9" key="2">
    <citation type="submission" date="2018-11" db="EMBL/GenBank/DDBJ databases">
        <authorList>
            <consortium name="Pathogen Informatics"/>
        </authorList>
    </citation>
    <scope>NUCLEOTIDE SEQUENCE [LARGE SCALE GENOMIC DNA]</scope>
    <source>
        <strain evidence="8 9">Costa Rica</strain>
    </source>
</reference>
<dbReference type="Proteomes" id="UP000267027">
    <property type="component" value="Unassembled WGS sequence"/>
</dbReference>
<evidence type="ECO:0000256" key="5">
    <source>
        <dbReference type="ARBA" id="ARBA00023136"/>
    </source>
</evidence>
<protein>
    <submittedName>
        <fullName evidence="10">PKD_channel domain-containing protein</fullName>
    </submittedName>
</protein>
<dbReference type="AlphaFoldDB" id="A0A0R3PE67"/>
<evidence type="ECO:0000259" key="7">
    <source>
        <dbReference type="Pfam" id="PF10277"/>
    </source>
</evidence>
<feature type="transmembrane region" description="Helical" evidence="6">
    <location>
        <begin position="225"/>
        <end position="244"/>
    </location>
</feature>
<evidence type="ECO:0000313" key="9">
    <source>
        <dbReference type="Proteomes" id="UP000267027"/>
    </source>
</evidence>
<dbReference type="OrthoDB" id="410104at2759"/>
<comment type="similarity">
    <text evidence="2">Belongs to the DRAM/TMEM150 family.</text>
</comment>
<evidence type="ECO:0000256" key="6">
    <source>
        <dbReference type="SAM" id="Phobius"/>
    </source>
</evidence>
<evidence type="ECO:0000256" key="4">
    <source>
        <dbReference type="ARBA" id="ARBA00022989"/>
    </source>
</evidence>
<evidence type="ECO:0000256" key="2">
    <source>
        <dbReference type="ARBA" id="ARBA00006565"/>
    </source>
</evidence>
<proteinExistence type="inferred from homology"/>
<dbReference type="PANTHER" id="PTHR21324">
    <property type="entry name" value="FASTING-INDUCIBLE INTEGRAL MEMBRANE PROTEIN TM6P1-RELATED"/>
    <property type="match status" value="1"/>
</dbReference>
<evidence type="ECO:0000313" key="8">
    <source>
        <dbReference type="EMBL" id="VDM53906.1"/>
    </source>
</evidence>
<dbReference type="InterPro" id="IPR019402">
    <property type="entry name" value="CWH43_N"/>
</dbReference>
<dbReference type="Pfam" id="PF10277">
    <property type="entry name" value="Frag1"/>
    <property type="match status" value="1"/>
</dbReference>
<gene>
    <name evidence="8" type="ORF">ACOC_LOCUS2321</name>
</gene>
<dbReference type="InterPro" id="IPR050911">
    <property type="entry name" value="DRAM/TMEM150_Autophagy_Mod"/>
</dbReference>
<organism evidence="10">
    <name type="scientific">Angiostrongylus costaricensis</name>
    <name type="common">Nematode worm</name>
    <dbReference type="NCBI Taxonomy" id="334426"/>
    <lineage>
        <taxon>Eukaryota</taxon>
        <taxon>Metazoa</taxon>
        <taxon>Ecdysozoa</taxon>
        <taxon>Nematoda</taxon>
        <taxon>Chromadorea</taxon>
        <taxon>Rhabditida</taxon>
        <taxon>Rhabditina</taxon>
        <taxon>Rhabditomorpha</taxon>
        <taxon>Strongyloidea</taxon>
        <taxon>Metastrongylidae</taxon>
        <taxon>Angiostrongylus</taxon>
    </lineage>
</organism>
<sequence>MPLLSQNSARDQTIVSFVQDSISRGKEKKPLISKTEVPEPVNLDLFKPLISFVPPVVLSEIRHAVSSVKNRTAPGPYRIRAKHQKNPPPVFLNMLAWLLTRYLSECKVPTLWKTSKTVFLIKKGDLHDIGNYRPICLLCAVYKLFTRVILNRTDITLDEGHPFEQAQFPKRFSTVDHFGPAKIEAVILDSQGLPTQYGIAVSNNHVDRWLPFISDCGAVQPESSIFGFFLNVAAFFLLVTVYLIHRTTMQFYDANCRMDIGEWKWFSMVLMVVGWLATVGASVVANFQVDYQFITPQLLLYSPFSFWSI</sequence>
<evidence type="ECO:0000256" key="1">
    <source>
        <dbReference type="ARBA" id="ARBA00004127"/>
    </source>
</evidence>
<dbReference type="EMBL" id="UYYA01000450">
    <property type="protein sequence ID" value="VDM53906.1"/>
    <property type="molecule type" value="Genomic_DNA"/>
</dbReference>
<dbReference type="GO" id="GO:0012505">
    <property type="term" value="C:endomembrane system"/>
    <property type="evidence" value="ECO:0007669"/>
    <property type="project" value="UniProtKB-SubCell"/>
</dbReference>
<keyword evidence="3 6" id="KW-0812">Transmembrane</keyword>
<evidence type="ECO:0000256" key="3">
    <source>
        <dbReference type="ARBA" id="ARBA00022692"/>
    </source>
</evidence>
<keyword evidence="5 6" id="KW-0472">Membrane</keyword>
<keyword evidence="4 6" id="KW-1133">Transmembrane helix</keyword>
<feature type="transmembrane region" description="Helical" evidence="6">
    <location>
        <begin position="265"/>
        <end position="289"/>
    </location>
</feature>
<dbReference type="PANTHER" id="PTHR21324:SF2">
    <property type="entry name" value="EG:22E5.9 PROTEIN"/>
    <property type="match status" value="1"/>
</dbReference>
<feature type="domain" description="CWH43-like N-terminal" evidence="7">
    <location>
        <begin position="191"/>
        <end position="292"/>
    </location>
</feature>
<reference evidence="10" key="1">
    <citation type="submission" date="2017-02" db="UniProtKB">
        <authorList>
            <consortium name="WormBaseParasite"/>
        </authorList>
    </citation>
    <scope>IDENTIFICATION</scope>
</reference>
<name>A0A0R3PE67_ANGCS</name>
<evidence type="ECO:0000313" key="10">
    <source>
        <dbReference type="WBParaSite" id="ACOC_0000232001-mRNA-1"/>
    </source>
</evidence>
<accession>A0A0R3PE67</accession>
<dbReference type="WBParaSite" id="ACOC_0000232001-mRNA-1">
    <property type="protein sequence ID" value="ACOC_0000232001-mRNA-1"/>
    <property type="gene ID" value="ACOC_0000232001"/>
</dbReference>
<comment type="subcellular location">
    <subcellularLocation>
        <location evidence="1">Endomembrane system</location>
        <topology evidence="1">Multi-pass membrane protein</topology>
    </subcellularLocation>
</comment>